<dbReference type="GO" id="GO:0071169">
    <property type="term" value="P:establishment of protein localization to chromatin"/>
    <property type="evidence" value="ECO:0007669"/>
    <property type="project" value="TreeGrafter"/>
</dbReference>
<evidence type="ECO:0000313" key="6">
    <source>
        <dbReference type="EMBL" id="TRY69559.1"/>
    </source>
</evidence>
<organism evidence="6 7">
    <name type="scientific">Tigriopus californicus</name>
    <name type="common">Marine copepod</name>
    <dbReference type="NCBI Taxonomy" id="6832"/>
    <lineage>
        <taxon>Eukaryota</taxon>
        <taxon>Metazoa</taxon>
        <taxon>Ecdysozoa</taxon>
        <taxon>Arthropoda</taxon>
        <taxon>Crustacea</taxon>
        <taxon>Multicrustacea</taxon>
        <taxon>Hexanauplia</taxon>
        <taxon>Copepoda</taxon>
        <taxon>Harpacticoida</taxon>
        <taxon>Harpacticidae</taxon>
        <taxon>Tigriopus</taxon>
    </lineage>
</organism>
<dbReference type="Gene3D" id="2.130.10.10">
    <property type="entry name" value="YVTN repeat-like/Quinoprotein amine dehydrogenase"/>
    <property type="match status" value="1"/>
</dbReference>
<dbReference type="SUPFAM" id="SSF50978">
    <property type="entry name" value="WD40 repeat-like"/>
    <property type="match status" value="1"/>
</dbReference>
<feature type="region of interest" description="Disordered" evidence="4">
    <location>
        <begin position="1"/>
        <end position="24"/>
    </location>
</feature>
<evidence type="ECO:0000313" key="7">
    <source>
        <dbReference type="Proteomes" id="UP000318571"/>
    </source>
</evidence>
<reference evidence="6 7" key="1">
    <citation type="journal article" date="2018" name="Nat. Ecol. Evol.">
        <title>Genomic signatures of mitonuclear coevolution across populations of Tigriopus californicus.</title>
        <authorList>
            <person name="Barreto F.S."/>
            <person name="Watson E.T."/>
            <person name="Lima T.G."/>
            <person name="Willett C.S."/>
            <person name="Edmands S."/>
            <person name="Li W."/>
            <person name="Burton R.S."/>
        </authorList>
    </citation>
    <scope>NUCLEOTIDE SEQUENCE [LARGE SCALE GENOMIC DNA]</scope>
    <source>
        <strain evidence="6 7">San Diego</strain>
    </source>
</reference>
<sequence>MPDKRKSDRMSAHGNQKKLKTTEDNTEVLAYEPVHFIRSHSKNNDPADIQTQIWEVVFEPDPVNPEKTTSLVATCGGNSICIIDVNAGTVLMKYKHKDLKENFYTLAWTTLTLGEEKTNILVSGGIRGEIRMFHPKHRVCFHEWRPVDKKSIAVNSLVFHSEKPTWLFCGTSDGYVTLWDVSYPTLPSYDGVNPVQLLRLFPDYGDVYNIAWTGSNRWLLAGTAAGLVGWNIEDDKVINSNKQYKPKMVDFIMPESKRDEGENPIVDSLAVASEWNIVSKCALHGLIYVWDLKATIEGIKKEDLKTDTSDANTDGAEDKAVIEQDVTMLARLRWSDTDNFYMNLGCHKGKGLICCGDDKGSLWLYNQPQFGKDGATAIKDTVENSARLSWPELQDDHLENTRKVPLDRHDIIIDKVAASHDNNHIVAVTSNNMVCIWKRTDENASSTVSGGGTGAGSEN</sequence>
<evidence type="ECO:0000256" key="4">
    <source>
        <dbReference type="SAM" id="MobiDB-lite"/>
    </source>
</evidence>
<protein>
    <recommendedName>
        <fullName evidence="5">Leucine-rich repeat and WD repeat-containing protein 1 WD domain-containing protein</fullName>
    </recommendedName>
</protein>
<proteinExistence type="predicted"/>
<dbReference type="InterPro" id="IPR036322">
    <property type="entry name" value="WD40_repeat_dom_sf"/>
</dbReference>
<comment type="subcellular location">
    <subcellularLocation>
        <location evidence="1">Chromosome</location>
    </subcellularLocation>
</comment>
<gene>
    <name evidence="6" type="ORF">TCAL_05069</name>
</gene>
<keyword evidence="7" id="KW-1185">Reference proteome</keyword>
<accession>A0A553NVW1</accession>
<dbReference type="GO" id="GO:0005664">
    <property type="term" value="C:nuclear origin of replication recognition complex"/>
    <property type="evidence" value="ECO:0007669"/>
    <property type="project" value="TreeGrafter"/>
</dbReference>
<dbReference type="InterPro" id="IPR015943">
    <property type="entry name" value="WD40/YVTN_repeat-like_dom_sf"/>
</dbReference>
<name>A0A553NVW1_TIGCA</name>
<dbReference type="PANTHER" id="PTHR24370:SF10">
    <property type="entry name" value="LEUCINE-RICH REPEAT AND WD REPEAT-CONTAINING PROTEIN 1"/>
    <property type="match status" value="1"/>
</dbReference>
<dbReference type="GO" id="GO:0006325">
    <property type="term" value="P:chromatin organization"/>
    <property type="evidence" value="ECO:0007669"/>
    <property type="project" value="TreeGrafter"/>
</dbReference>
<feature type="domain" description="Leucine-rich repeat and WD repeat-containing protein 1 WD" evidence="5">
    <location>
        <begin position="28"/>
        <end position="439"/>
    </location>
</feature>
<dbReference type="GO" id="GO:0003682">
    <property type="term" value="F:chromatin binding"/>
    <property type="evidence" value="ECO:0007669"/>
    <property type="project" value="TreeGrafter"/>
</dbReference>
<evidence type="ECO:0000259" key="5">
    <source>
        <dbReference type="Pfam" id="PF23215"/>
    </source>
</evidence>
<dbReference type="PANTHER" id="PTHR24370">
    <property type="entry name" value="OPTICIN"/>
    <property type="match status" value="1"/>
</dbReference>
<evidence type="ECO:0000256" key="3">
    <source>
        <dbReference type="ARBA" id="ARBA00022614"/>
    </source>
</evidence>
<dbReference type="InterPro" id="IPR052489">
    <property type="entry name" value="LRWD1"/>
</dbReference>
<dbReference type="OrthoDB" id="7318948at2759"/>
<keyword evidence="2" id="KW-0158">Chromosome</keyword>
<comment type="caution">
    <text evidence="6">The sequence shown here is derived from an EMBL/GenBank/DDBJ whole genome shotgun (WGS) entry which is preliminary data.</text>
</comment>
<keyword evidence="3" id="KW-0433">Leucine-rich repeat</keyword>
<dbReference type="EMBL" id="VCGU01000010">
    <property type="protein sequence ID" value="TRY69559.1"/>
    <property type="molecule type" value="Genomic_DNA"/>
</dbReference>
<dbReference type="Proteomes" id="UP000318571">
    <property type="component" value="Chromosome 1"/>
</dbReference>
<dbReference type="STRING" id="6832.A0A553NVW1"/>
<dbReference type="Pfam" id="PF23215">
    <property type="entry name" value="WD_LRWD1"/>
    <property type="match status" value="1"/>
</dbReference>
<dbReference type="InterPro" id="IPR001680">
    <property type="entry name" value="WD40_rpt"/>
</dbReference>
<feature type="compositionally biased region" description="Basic and acidic residues" evidence="4">
    <location>
        <begin position="1"/>
        <end position="11"/>
    </location>
</feature>
<dbReference type="InterPro" id="IPR056160">
    <property type="entry name" value="WD_LRWD1"/>
</dbReference>
<evidence type="ECO:0000256" key="2">
    <source>
        <dbReference type="ARBA" id="ARBA00022454"/>
    </source>
</evidence>
<dbReference type="SMART" id="SM00320">
    <property type="entry name" value="WD40"/>
    <property type="match status" value="5"/>
</dbReference>
<dbReference type="OMA" id="IWKCAFE"/>
<dbReference type="AlphaFoldDB" id="A0A553NVW1"/>
<evidence type="ECO:0000256" key="1">
    <source>
        <dbReference type="ARBA" id="ARBA00004286"/>
    </source>
</evidence>